<dbReference type="RefSeq" id="WP_171223687.1">
    <property type="nucleotide sequence ID" value="NZ_CP053085.1"/>
</dbReference>
<evidence type="ECO:0008006" key="4">
    <source>
        <dbReference type="Google" id="ProtNLM"/>
    </source>
</evidence>
<keyword evidence="1" id="KW-0812">Transmembrane</keyword>
<keyword evidence="3" id="KW-1185">Reference proteome</keyword>
<feature type="transmembrane region" description="Helical" evidence="1">
    <location>
        <begin position="100"/>
        <end position="119"/>
    </location>
</feature>
<accession>A0A6M4IPQ8</accession>
<evidence type="ECO:0000313" key="2">
    <source>
        <dbReference type="EMBL" id="QJR34261.1"/>
    </source>
</evidence>
<keyword evidence="1" id="KW-1133">Transmembrane helix</keyword>
<keyword evidence="1" id="KW-0472">Membrane</keyword>
<dbReference type="KEGG" id="ggr:HKW67_01375"/>
<name>A0A6M4IPQ8_9BACT</name>
<dbReference type="AlphaFoldDB" id="A0A6M4IPQ8"/>
<reference evidence="2 3" key="1">
    <citation type="submission" date="2020-05" db="EMBL/GenBank/DDBJ databases">
        <title>Complete genome sequence of Gemmatimonas greenlandica TET16.</title>
        <authorList>
            <person name="Zeng Y."/>
        </authorList>
    </citation>
    <scope>NUCLEOTIDE SEQUENCE [LARGE SCALE GENOMIC DNA]</scope>
    <source>
        <strain evidence="2 3">TET16</strain>
    </source>
</reference>
<feature type="transmembrane region" description="Helical" evidence="1">
    <location>
        <begin position="159"/>
        <end position="177"/>
    </location>
</feature>
<evidence type="ECO:0000313" key="3">
    <source>
        <dbReference type="Proteomes" id="UP000500938"/>
    </source>
</evidence>
<dbReference type="Proteomes" id="UP000500938">
    <property type="component" value="Chromosome"/>
</dbReference>
<proteinExistence type="predicted"/>
<feature type="transmembrane region" description="Helical" evidence="1">
    <location>
        <begin position="209"/>
        <end position="230"/>
    </location>
</feature>
<sequence>MDTIKASPESIAPRLAGATYVAASVGFLIVFSWLASRFGYPDVLDLPAAEVLPRLLSLGGAGRAVWAMYALLPLMLIPAAAGAVGALKRADGRSDTAVRIGLQLQVFAALCMTLGLARWSTAQWSLATSWQLADAAQRVGLAAMFDVLNVFLGNGIGEFVGELTLYGSFLAFAIALHHNGAKKVAALGAVTALAGWIGMFRNITPTVQLAADVTNVLLPLFLIAFGISLLRGKAS</sequence>
<feature type="transmembrane region" description="Helical" evidence="1">
    <location>
        <begin position="66"/>
        <end position="88"/>
    </location>
</feature>
<feature type="transmembrane region" description="Helical" evidence="1">
    <location>
        <begin position="184"/>
        <end position="203"/>
    </location>
</feature>
<organism evidence="2 3">
    <name type="scientific">Gemmatimonas groenlandica</name>
    <dbReference type="NCBI Taxonomy" id="2732249"/>
    <lineage>
        <taxon>Bacteria</taxon>
        <taxon>Pseudomonadati</taxon>
        <taxon>Gemmatimonadota</taxon>
        <taxon>Gemmatimonadia</taxon>
        <taxon>Gemmatimonadales</taxon>
        <taxon>Gemmatimonadaceae</taxon>
        <taxon>Gemmatimonas</taxon>
    </lineage>
</organism>
<protein>
    <recommendedName>
        <fullName evidence="4">DUF4386 domain-containing protein</fullName>
    </recommendedName>
</protein>
<gene>
    <name evidence="2" type="ORF">HKW67_01375</name>
</gene>
<evidence type="ECO:0000256" key="1">
    <source>
        <dbReference type="SAM" id="Phobius"/>
    </source>
</evidence>
<dbReference type="EMBL" id="CP053085">
    <property type="protein sequence ID" value="QJR34261.1"/>
    <property type="molecule type" value="Genomic_DNA"/>
</dbReference>
<feature type="transmembrane region" description="Helical" evidence="1">
    <location>
        <begin position="12"/>
        <end position="35"/>
    </location>
</feature>